<comment type="subcellular location">
    <subcellularLocation>
        <location evidence="1">Cell membrane</location>
        <topology evidence="1">Peripheral membrane protein</topology>
    </subcellularLocation>
</comment>
<reference evidence="12 13" key="1">
    <citation type="submission" date="2017-02" db="EMBL/GenBank/DDBJ databases">
        <authorList>
            <person name="Peterson S.W."/>
        </authorList>
    </citation>
    <scope>NUCLEOTIDE SEQUENCE [LARGE SCALE GENOMIC DNA]</scope>
    <source>
        <strain evidence="12 13">USBA 369</strain>
    </source>
</reference>
<evidence type="ECO:0000256" key="6">
    <source>
        <dbReference type="ARBA" id="ARBA00022737"/>
    </source>
</evidence>
<dbReference type="GO" id="GO:0005524">
    <property type="term" value="F:ATP binding"/>
    <property type="evidence" value="ECO:0007669"/>
    <property type="project" value="UniProtKB-KW"/>
</dbReference>
<keyword evidence="5" id="KW-0762">Sugar transport</keyword>
<proteinExistence type="inferred from homology"/>
<organism evidence="12 13">
    <name type="scientific">Consotaella salsifontis</name>
    <dbReference type="NCBI Taxonomy" id="1365950"/>
    <lineage>
        <taxon>Bacteria</taxon>
        <taxon>Pseudomonadati</taxon>
        <taxon>Pseudomonadota</taxon>
        <taxon>Alphaproteobacteria</taxon>
        <taxon>Hyphomicrobiales</taxon>
        <taxon>Aurantimonadaceae</taxon>
        <taxon>Consotaella</taxon>
    </lineage>
</organism>
<keyword evidence="10" id="KW-0472">Membrane</keyword>
<dbReference type="SUPFAM" id="SSF52540">
    <property type="entry name" value="P-loop containing nucleoside triphosphate hydrolases"/>
    <property type="match status" value="2"/>
</dbReference>
<dbReference type="STRING" id="1365950.SAMN05428963_110172"/>
<gene>
    <name evidence="12" type="ORF">SAMN05428963_110172</name>
</gene>
<comment type="similarity">
    <text evidence="2">Belongs to the ABC transporter superfamily.</text>
</comment>
<accession>A0A1T4SHI4</accession>
<dbReference type="OrthoDB" id="9805029at2"/>
<evidence type="ECO:0000313" key="13">
    <source>
        <dbReference type="Proteomes" id="UP000190135"/>
    </source>
</evidence>
<dbReference type="Proteomes" id="UP000190135">
    <property type="component" value="Unassembled WGS sequence"/>
</dbReference>
<keyword evidence="4" id="KW-1003">Cell membrane</keyword>
<dbReference type="EMBL" id="FUXL01000010">
    <property type="protein sequence ID" value="SKA27271.1"/>
    <property type="molecule type" value="Genomic_DNA"/>
</dbReference>
<dbReference type="PANTHER" id="PTHR43790:SF3">
    <property type="entry name" value="D-ALLOSE IMPORT ATP-BINDING PROTEIN ALSA-RELATED"/>
    <property type="match status" value="1"/>
</dbReference>
<dbReference type="InterPro" id="IPR003439">
    <property type="entry name" value="ABC_transporter-like_ATP-bd"/>
</dbReference>
<evidence type="ECO:0000256" key="4">
    <source>
        <dbReference type="ARBA" id="ARBA00022475"/>
    </source>
</evidence>
<dbReference type="CDD" id="cd03216">
    <property type="entry name" value="ABC_Carb_Monos_I"/>
    <property type="match status" value="1"/>
</dbReference>
<evidence type="ECO:0000256" key="9">
    <source>
        <dbReference type="ARBA" id="ARBA00022967"/>
    </source>
</evidence>
<dbReference type="InterPro" id="IPR050107">
    <property type="entry name" value="ABC_carbohydrate_import_ATPase"/>
</dbReference>
<dbReference type="CDD" id="cd03215">
    <property type="entry name" value="ABC_Carb_Monos_II"/>
    <property type="match status" value="1"/>
</dbReference>
<dbReference type="SMART" id="SM00382">
    <property type="entry name" value="AAA"/>
    <property type="match status" value="2"/>
</dbReference>
<dbReference type="InterPro" id="IPR017871">
    <property type="entry name" value="ABC_transporter-like_CS"/>
</dbReference>
<evidence type="ECO:0000256" key="5">
    <source>
        <dbReference type="ARBA" id="ARBA00022597"/>
    </source>
</evidence>
<keyword evidence="9" id="KW-1278">Translocase</keyword>
<feature type="domain" description="ABC transporter" evidence="11">
    <location>
        <begin position="15"/>
        <end position="251"/>
    </location>
</feature>
<keyword evidence="13" id="KW-1185">Reference proteome</keyword>
<keyword evidence="3" id="KW-0813">Transport</keyword>
<evidence type="ECO:0000256" key="2">
    <source>
        <dbReference type="ARBA" id="ARBA00005417"/>
    </source>
</evidence>
<keyword evidence="6" id="KW-0677">Repeat</keyword>
<evidence type="ECO:0000256" key="7">
    <source>
        <dbReference type="ARBA" id="ARBA00022741"/>
    </source>
</evidence>
<evidence type="ECO:0000259" key="11">
    <source>
        <dbReference type="PROSITE" id="PS50893"/>
    </source>
</evidence>
<protein>
    <submittedName>
        <fullName evidence="12">Ribose transport system ATP-binding protein</fullName>
    </submittedName>
</protein>
<dbReference type="RefSeq" id="WP_078709267.1">
    <property type="nucleotide sequence ID" value="NZ_FUXL01000010.1"/>
</dbReference>
<sequence length="520" mass="55981">MERSLRLPDDASPVLEMRDISKTFGAARALSGVSFAVHAGSVHALMGENGAGKSTLMKILSGAYRADPGGTILVDSAVADIRSPEDALRLGIAVIYQELSLAPNLTVAENMFLGHEMSRRGFSDRAAQEARCRFILQRLAADFLPSSIVSRLSMGQRQLVEIARALLADARIIVMDEPTTSLSEKESLRLFDVIEDLKTRGIAIIYISHRMEEIYRLADKVSVLRDGQSVGTLTGAEISSARLISMMVGRDISTFYKKQHSRSQGEDVALAVQDLGDNRLIQPTSFHVRKGEVVALAGLVGSGRTEIARLIYGADRKASGSIAVCGKVVDIAGPTSALENGIAYLTEDRKHLGLFLDMNVSDNVNMSVMPRDARALGFLDRGRAKQRTDESIHALDIRGADEGTRIGQLSGGNQQKALLARLLETEPSVLILDEPTRGVDVGAKSEIYRLIDELARKGMGILVISSELAEVIGISDRILVMREGRIVGELNNPVGAPVSQEAIMALTAGEEQGAAGIQAE</sequence>
<evidence type="ECO:0000256" key="1">
    <source>
        <dbReference type="ARBA" id="ARBA00004202"/>
    </source>
</evidence>
<evidence type="ECO:0000313" key="12">
    <source>
        <dbReference type="EMBL" id="SKA27271.1"/>
    </source>
</evidence>
<dbReference type="Pfam" id="PF00005">
    <property type="entry name" value="ABC_tran"/>
    <property type="match status" value="2"/>
</dbReference>
<dbReference type="GO" id="GO:0016887">
    <property type="term" value="F:ATP hydrolysis activity"/>
    <property type="evidence" value="ECO:0007669"/>
    <property type="project" value="InterPro"/>
</dbReference>
<keyword evidence="7" id="KW-0547">Nucleotide-binding</keyword>
<evidence type="ECO:0000256" key="8">
    <source>
        <dbReference type="ARBA" id="ARBA00022840"/>
    </source>
</evidence>
<dbReference type="PROSITE" id="PS50893">
    <property type="entry name" value="ABC_TRANSPORTER_2"/>
    <property type="match status" value="2"/>
</dbReference>
<dbReference type="PANTHER" id="PTHR43790">
    <property type="entry name" value="CARBOHYDRATE TRANSPORT ATP-BINDING PROTEIN MG119-RELATED"/>
    <property type="match status" value="1"/>
</dbReference>
<dbReference type="AlphaFoldDB" id="A0A1T4SHI4"/>
<dbReference type="GO" id="GO:0005886">
    <property type="term" value="C:plasma membrane"/>
    <property type="evidence" value="ECO:0007669"/>
    <property type="project" value="UniProtKB-SubCell"/>
</dbReference>
<name>A0A1T4SHI4_9HYPH</name>
<dbReference type="InterPro" id="IPR027417">
    <property type="entry name" value="P-loop_NTPase"/>
</dbReference>
<keyword evidence="8 12" id="KW-0067">ATP-binding</keyword>
<evidence type="ECO:0000256" key="3">
    <source>
        <dbReference type="ARBA" id="ARBA00022448"/>
    </source>
</evidence>
<feature type="domain" description="ABC transporter" evidence="11">
    <location>
        <begin position="263"/>
        <end position="508"/>
    </location>
</feature>
<evidence type="ECO:0000256" key="10">
    <source>
        <dbReference type="ARBA" id="ARBA00023136"/>
    </source>
</evidence>
<dbReference type="PROSITE" id="PS00211">
    <property type="entry name" value="ABC_TRANSPORTER_1"/>
    <property type="match status" value="1"/>
</dbReference>
<dbReference type="Gene3D" id="3.40.50.300">
    <property type="entry name" value="P-loop containing nucleotide triphosphate hydrolases"/>
    <property type="match status" value="2"/>
</dbReference>
<dbReference type="InterPro" id="IPR003593">
    <property type="entry name" value="AAA+_ATPase"/>
</dbReference>
<dbReference type="FunFam" id="3.40.50.300:FF:000127">
    <property type="entry name" value="Ribose import ATP-binding protein RbsA"/>
    <property type="match status" value="1"/>
</dbReference>